<proteinExistence type="predicted"/>
<dbReference type="AlphaFoldDB" id="A0AAV7RDU3"/>
<comment type="caution">
    <text evidence="2">The sequence shown here is derived from an EMBL/GenBank/DDBJ whole genome shotgun (WGS) entry which is preliminary data.</text>
</comment>
<organism evidence="2 3">
    <name type="scientific">Pleurodeles waltl</name>
    <name type="common">Iberian ribbed newt</name>
    <dbReference type="NCBI Taxonomy" id="8319"/>
    <lineage>
        <taxon>Eukaryota</taxon>
        <taxon>Metazoa</taxon>
        <taxon>Chordata</taxon>
        <taxon>Craniata</taxon>
        <taxon>Vertebrata</taxon>
        <taxon>Euteleostomi</taxon>
        <taxon>Amphibia</taxon>
        <taxon>Batrachia</taxon>
        <taxon>Caudata</taxon>
        <taxon>Salamandroidea</taxon>
        <taxon>Salamandridae</taxon>
        <taxon>Pleurodelinae</taxon>
        <taxon>Pleurodeles</taxon>
    </lineage>
</organism>
<evidence type="ECO:0000313" key="3">
    <source>
        <dbReference type="Proteomes" id="UP001066276"/>
    </source>
</evidence>
<feature type="region of interest" description="Disordered" evidence="1">
    <location>
        <begin position="1"/>
        <end position="30"/>
    </location>
</feature>
<reference evidence="2" key="1">
    <citation type="journal article" date="2022" name="bioRxiv">
        <title>Sequencing and chromosome-scale assembly of the giantPleurodeles waltlgenome.</title>
        <authorList>
            <person name="Brown T."/>
            <person name="Elewa A."/>
            <person name="Iarovenko S."/>
            <person name="Subramanian E."/>
            <person name="Araus A.J."/>
            <person name="Petzold A."/>
            <person name="Susuki M."/>
            <person name="Suzuki K.-i.T."/>
            <person name="Hayashi T."/>
            <person name="Toyoda A."/>
            <person name="Oliveira C."/>
            <person name="Osipova E."/>
            <person name="Leigh N.D."/>
            <person name="Simon A."/>
            <person name="Yun M.H."/>
        </authorList>
    </citation>
    <scope>NUCLEOTIDE SEQUENCE</scope>
    <source>
        <strain evidence="2">20211129_DDA</strain>
        <tissue evidence="2">Liver</tissue>
    </source>
</reference>
<sequence>MGAWLSHQTWRARAARAPRHDRPKQNLGEDTGHNTLCWLLGGTPGPFGTTLFPRRPLRPDLRCGRADRALGPGCEAAPE</sequence>
<evidence type="ECO:0000256" key="1">
    <source>
        <dbReference type="SAM" id="MobiDB-lite"/>
    </source>
</evidence>
<dbReference type="Proteomes" id="UP001066276">
    <property type="component" value="Chromosome 5"/>
</dbReference>
<dbReference type="EMBL" id="JANPWB010000009">
    <property type="protein sequence ID" value="KAJ1149650.1"/>
    <property type="molecule type" value="Genomic_DNA"/>
</dbReference>
<name>A0AAV7RDU3_PLEWA</name>
<gene>
    <name evidence="2" type="ORF">NDU88_002455</name>
</gene>
<accession>A0AAV7RDU3</accession>
<protein>
    <submittedName>
        <fullName evidence="2">Uncharacterized protein</fullName>
    </submittedName>
</protein>
<keyword evidence="3" id="KW-1185">Reference proteome</keyword>
<evidence type="ECO:0000313" key="2">
    <source>
        <dbReference type="EMBL" id="KAJ1149650.1"/>
    </source>
</evidence>